<gene>
    <name evidence="9" type="ORF">KFE25_014198</name>
</gene>
<evidence type="ECO:0000256" key="2">
    <source>
        <dbReference type="ARBA" id="ARBA00022448"/>
    </source>
</evidence>
<dbReference type="Gene3D" id="1.20.1250.20">
    <property type="entry name" value="MFS general substrate transporter like domains"/>
    <property type="match status" value="2"/>
</dbReference>
<feature type="transmembrane region" description="Helical" evidence="7">
    <location>
        <begin position="376"/>
        <end position="395"/>
    </location>
</feature>
<dbReference type="SUPFAM" id="SSF103473">
    <property type="entry name" value="MFS general substrate transporter"/>
    <property type="match status" value="1"/>
</dbReference>
<proteinExistence type="predicted"/>
<evidence type="ECO:0000313" key="10">
    <source>
        <dbReference type="Proteomes" id="UP000751190"/>
    </source>
</evidence>
<feature type="transmembrane region" description="Helical" evidence="7">
    <location>
        <begin position="179"/>
        <end position="200"/>
    </location>
</feature>
<dbReference type="GO" id="GO:0022857">
    <property type="term" value="F:transmembrane transporter activity"/>
    <property type="evidence" value="ECO:0007669"/>
    <property type="project" value="InterPro"/>
</dbReference>
<sequence>MRFALAVLSAAALLAHAGGASTAGGARRPALARLRGGTRVASAQAKAAATPALPKRGAGGKPLAPPAGPPRAGLLTVLGGLLLHMTLGTMYCWGSFIGYLPPSMRFFDGGAANGRQPDALLVIPLLISSQMLAMPLGARLNKKVGARNAMLIGALVMNLGIVAASYATSLLPFILGYSLLFGTGVGLGYTAPMQAGWGWFPRSKGLVNGIVLLGFGFGGFLFTLLGQKVANPAGLKLSGGVFPPQVYASFPTMLRTLACCYMLMAAIGAALVTPAPPARPAATGGRKRGATTMMSIDRSFGEAVRSPTLWLLWSLVLMAAPAGLATAAVYKTLALSSHALADDGFLSLTGGLATLCNGLGRVGWATLSDILGFRPTFALLGCVQALACVAYPSAAVQRSRPLFLALTCALLACMGGHFAMFPTACANTFGSKDGAAIYAVLFTAFGTASLAAVSLSKRLERLVGWGGVYSIFAALTLSAVAASRAYKPLPPRPVRAA</sequence>
<dbReference type="InterPro" id="IPR052983">
    <property type="entry name" value="MFS_Riboflavin_Transporter"/>
</dbReference>
<dbReference type="Pfam" id="PF07690">
    <property type="entry name" value="MFS_1"/>
    <property type="match status" value="1"/>
</dbReference>
<feature type="transmembrane region" description="Helical" evidence="7">
    <location>
        <begin position="149"/>
        <end position="167"/>
    </location>
</feature>
<protein>
    <recommendedName>
        <fullName evidence="11">Major facilitator superfamily (MFS) profile domain-containing protein</fullName>
    </recommendedName>
</protein>
<dbReference type="Proteomes" id="UP000751190">
    <property type="component" value="Unassembled WGS sequence"/>
</dbReference>
<dbReference type="InterPro" id="IPR011701">
    <property type="entry name" value="MFS"/>
</dbReference>
<evidence type="ECO:0000256" key="5">
    <source>
        <dbReference type="ARBA" id="ARBA00023136"/>
    </source>
</evidence>
<feature type="transmembrane region" description="Helical" evidence="7">
    <location>
        <begin position="246"/>
        <end position="272"/>
    </location>
</feature>
<feature type="chain" id="PRO_5035194962" description="Major facilitator superfamily (MFS) profile domain-containing protein" evidence="8">
    <location>
        <begin position="20"/>
        <end position="497"/>
    </location>
</feature>
<dbReference type="PANTHER" id="PTHR43385">
    <property type="entry name" value="RIBOFLAVIN TRANSPORTER RIBJ"/>
    <property type="match status" value="1"/>
</dbReference>
<comment type="subcellular location">
    <subcellularLocation>
        <location evidence="1">Membrane</location>
        <topology evidence="1">Multi-pass membrane protein</topology>
    </subcellularLocation>
</comment>
<keyword evidence="2" id="KW-0813">Transport</keyword>
<keyword evidence="8" id="KW-0732">Signal</keyword>
<evidence type="ECO:0000256" key="4">
    <source>
        <dbReference type="ARBA" id="ARBA00022989"/>
    </source>
</evidence>
<feature type="signal peptide" evidence="8">
    <location>
        <begin position="1"/>
        <end position="19"/>
    </location>
</feature>
<feature type="region of interest" description="Disordered" evidence="6">
    <location>
        <begin position="45"/>
        <end position="66"/>
    </location>
</feature>
<comment type="caution">
    <text evidence="9">The sequence shown here is derived from an EMBL/GenBank/DDBJ whole genome shotgun (WGS) entry which is preliminary data.</text>
</comment>
<evidence type="ECO:0000313" key="9">
    <source>
        <dbReference type="EMBL" id="KAG8460053.1"/>
    </source>
</evidence>
<reference evidence="9" key="1">
    <citation type="submission" date="2021-05" db="EMBL/GenBank/DDBJ databases">
        <title>The genome of the haptophyte Pavlova lutheri (Diacronema luteri, Pavlovales) - a model for lipid biosynthesis in eukaryotic algae.</title>
        <authorList>
            <person name="Hulatt C.J."/>
            <person name="Posewitz M.C."/>
        </authorList>
    </citation>
    <scope>NUCLEOTIDE SEQUENCE</scope>
    <source>
        <strain evidence="9">NIVA-4/92</strain>
    </source>
</reference>
<evidence type="ECO:0000256" key="8">
    <source>
        <dbReference type="SAM" id="SignalP"/>
    </source>
</evidence>
<feature type="transmembrane region" description="Helical" evidence="7">
    <location>
        <begin position="310"/>
        <end position="333"/>
    </location>
</feature>
<feature type="compositionally biased region" description="Low complexity" evidence="6">
    <location>
        <begin position="45"/>
        <end position="56"/>
    </location>
</feature>
<feature type="transmembrane region" description="Helical" evidence="7">
    <location>
        <begin position="119"/>
        <end position="137"/>
    </location>
</feature>
<dbReference type="OMA" id="QARVWPQ"/>
<name>A0A8J5X5T2_DIALT</name>
<evidence type="ECO:0000256" key="1">
    <source>
        <dbReference type="ARBA" id="ARBA00004141"/>
    </source>
</evidence>
<dbReference type="PANTHER" id="PTHR43385:SF1">
    <property type="entry name" value="RIBOFLAVIN TRANSPORTER RIBJ"/>
    <property type="match status" value="1"/>
</dbReference>
<dbReference type="InterPro" id="IPR036259">
    <property type="entry name" value="MFS_trans_sf"/>
</dbReference>
<keyword evidence="3 7" id="KW-0812">Transmembrane</keyword>
<dbReference type="EMBL" id="JAGTXO010000035">
    <property type="protein sequence ID" value="KAG8460053.1"/>
    <property type="molecule type" value="Genomic_DNA"/>
</dbReference>
<evidence type="ECO:0000256" key="7">
    <source>
        <dbReference type="SAM" id="Phobius"/>
    </source>
</evidence>
<feature type="transmembrane region" description="Helical" evidence="7">
    <location>
        <begin position="206"/>
        <end position="225"/>
    </location>
</feature>
<dbReference type="GO" id="GO:0016020">
    <property type="term" value="C:membrane"/>
    <property type="evidence" value="ECO:0007669"/>
    <property type="project" value="UniProtKB-SubCell"/>
</dbReference>
<evidence type="ECO:0000256" key="3">
    <source>
        <dbReference type="ARBA" id="ARBA00022692"/>
    </source>
</evidence>
<feature type="transmembrane region" description="Helical" evidence="7">
    <location>
        <begin position="462"/>
        <end position="482"/>
    </location>
</feature>
<keyword evidence="5 7" id="KW-0472">Membrane</keyword>
<feature type="transmembrane region" description="Helical" evidence="7">
    <location>
        <begin position="72"/>
        <end position="99"/>
    </location>
</feature>
<dbReference type="AlphaFoldDB" id="A0A8J5X5T2"/>
<accession>A0A8J5X5T2</accession>
<keyword evidence="4 7" id="KW-1133">Transmembrane helix</keyword>
<dbReference type="OrthoDB" id="410267at2759"/>
<feature type="transmembrane region" description="Helical" evidence="7">
    <location>
        <begin position="435"/>
        <end position="455"/>
    </location>
</feature>
<evidence type="ECO:0000256" key="6">
    <source>
        <dbReference type="SAM" id="MobiDB-lite"/>
    </source>
</evidence>
<feature type="transmembrane region" description="Helical" evidence="7">
    <location>
        <begin position="402"/>
        <end position="423"/>
    </location>
</feature>
<organism evidence="9 10">
    <name type="scientific">Diacronema lutheri</name>
    <name type="common">Unicellular marine alga</name>
    <name type="synonym">Monochrysis lutheri</name>
    <dbReference type="NCBI Taxonomy" id="2081491"/>
    <lineage>
        <taxon>Eukaryota</taxon>
        <taxon>Haptista</taxon>
        <taxon>Haptophyta</taxon>
        <taxon>Pavlovophyceae</taxon>
        <taxon>Pavlovales</taxon>
        <taxon>Pavlovaceae</taxon>
        <taxon>Diacronema</taxon>
    </lineage>
</organism>
<evidence type="ECO:0008006" key="11">
    <source>
        <dbReference type="Google" id="ProtNLM"/>
    </source>
</evidence>
<keyword evidence="10" id="KW-1185">Reference proteome</keyword>